<evidence type="ECO:0000256" key="5">
    <source>
        <dbReference type="ARBA" id="ARBA00022842"/>
    </source>
</evidence>
<proteinExistence type="inferred from homology"/>
<evidence type="ECO:0000313" key="9">
    <source>
        <dbReference type="Proteomes" id="UP000260351"/>
    </source>
</evidence>
<dbReference type="GO" id="GO:0000287">
    <property type="term" value="F:magnesium ion binding"/>
    <property type="evidence" value="ECO:0007669"/>
    <property type="project" value="UniProtKB-UniRule"/>
</dbReference>
<organism evidence="8 9">
    <name type="scientific">Wenzhouxiangella sediminis</name>
    <dbReference type="NCBI Taxonomy" id="1792836"/>
    <lineage>
        <taxon>Bacteria</taxon>
        <taxon>Pseudomonadati</taxon>
        <taxon>Pseudomonadota</taxon>
        <taxon>Gammaproteobacteria</taxon>
        <taxon>Chromatiales</taxon>
        <taxon>Wenzhouxiangellaceae</taxon>
        <taxon>Wenzhouxiangella</taxon>
    </lineage>
</organism>
<evidence type="ECO:0000256" key="7">
    <source>
        <dbReference type="HAMAP-Rule" id="MF_00209"/>
    </source>
</evidence>
<dbReference type="GO" id="GO:0006796">
    <property type="term" value="P:phosphate-containing compound metabolic process"/>
    <property type="evidence" value="ECO:0007669"/>
    <property type="project" value="InterPro"/>
</dbReference>
<evidence type="ECO:0000256" key="4">
    <source>
        <dbReference type="ARBA" id="ARBA00022801"/>
    </source>
</evidence>
<feature type="binding site" evidence="7">
    <location>
        <position position="30"/>
    </location>
    <ligand>
        <name>substrate</name>
    </ligand>
</feature>
<dbReference type="AlphaFoldDB" id="A0A3E1K9V9"/>
<dbReference type="PANTHER" id="PTHR10286">
    <property type="entry name" value="INORGANIC PYROPHOSPHATASE"/>
    <property type="match status" value="1"/>
</dbReference>
<dbReference type="Pfam" id="PF00719">
    <property type="entry name" value="Pyrophosphatase"/>
    <property type="match status" value="1"/>
</dbReference>
<dbReference type="PROSITE" id="PS00387">
    <property type="entry name" value="PPASE"/>
    <property type="match status" value="1"/>
</dbReference>
<dbReference type="GO" id="GO:0004427">
    <property type="term" value="F:inorganic diphosphate phosphatase activity"/>
    <property type="evidence" value="ECO:0007669"/>
    <property type="project" value="UniProtKB-UniRule"/>
</dbReference>
<keyword evidence="2 7" id="KW-0963">Cytoplasm</keyword>
<dbReference type="NCBIfam" id="NF002317">
    <property type="entry name" value="PRK01250.1"/>
    <property type="match status" value="1"/>
</dbReference>
<dbReference type="HAMAP" id="MF_00209">
    <property type="entry name" value="Inorganic_PPase"/>
    <property type="match status" value="1"/>
</dbReference>
<keyword evidence="3 7" id="KW-0479">Metal-binding</keyword>
<dbReference type="GO" id="GO:0005737">
    <property type="term" value="C:cytoplasm"/>
    <property type="evidence" value="ECO:0007669"/>
    <property type="project" value="UniProtKB-SubCell"/>
</dbReference>
<dbReference type="SUPFAM" id="SSF50324">
    <property type="entry name" value="Inorganic pyrophosphatase"/>
    <property type="match status" value="1"/>
</dbReference>
<dbReference type="InterPro" id="IPR008162">
    <property type="entry name" value="Pyrophosphatase"/>
</dbReference>
<keyword evidence="9" id="KW-1185">Reference proteome</keyword>
<protein>
    <recommendedName>
        <fullName evidence="7">Inorganic pyrophosphatase</fullName>
        <ecNumber evidence="7">3.6.1.1</ecNumber>
    </recommendedName>
    <alternativeName>
        <fullName evidence="7">Pyrophosphate phospho-hydrolase</fullName>
        <shortName evidence="7">PPase</shortName>
    </alternativeName>
</protein>
<dbReference type="FunFam" id="3.90.80.10:FF:000003">
    <property type="entry name" value="Inorganic pyrophosphatase"/>
    <property type="match status" value="1"/>
</dbReference>
<feature type="binding site" evidence="7">
    <location>
        <position position="103"/>
    </location>
    <ligand>
        <name>Mg(2+)</name>
        <dbReference type="ChEBI" id="CHEBI:18420"/>
        <label>1</label>
    </ligand>
</feature>
<dbReference type="OrthoDB" id="5187599at2"/>
<keyword evidence="5 7" id="KW-0460">Magnesium</keyword>
<evidence type="ECO:0000256" key="1">
    <source>
        <dbReference type="ARBA" id="ARBA00001946"/>
    </source>
</evidence>
<feature type="binding site" evidence="7">
    <location>
        <position position="71"/>
    </location>
    <ligand>
        <name>Mg(2+)</name>
        <dbReference type="ChEBI" id="CHEBI:18420"/>
        <label>2</label>
    </ligand>
</feature>
<evidence type="ECO:0000256" key="2">
    <source>
        <dbReference type="ARBA" id="ARBA00022490"/>
    </source>
</evidence>
<sequence length="177" mass="19733">MNVNDISPGVNPPDDFNAIIEIPLDGPPVKYEVDKATGSIHVNRLLATAMRYPCNYGFVPNTLAEDGDPLDVMVLIRVPLLPGSIIRCRPIGYLEMSDEAGRDVKIAALPIEEVSPLHQDIQSIDDLATFSRRNIRHFFSHYKDLEVGKWVEVLGWHGPDEARTEITKAIEAFEKNG</sequence>
<dbReference type="Proteomes" id="UP000260351">
    <property type="component" value="Unassembled WGS sequence"/>
</dbReference>
<evidence type="ECO:0000256" key="6">
    <source>
        <dbReference type="ARBA" id="ARBA00047820"/>
    </source>
</evidence>
<dbReference type="InterPro" id="IPR036649">
    <property type="entry name" value="Pyrophosphatase_sf"/>
</dbReference>
<feature type="binding site" evidence="7">
    <location>
        <position position="56"/>
    </location>
    <ligand>
        <name>substrate</name>
    </ligand>
</feature>
<dbReference type="Gene3D" id="3.90.80.10">
    <property type="entry name" value="Inorganic pyrophosphatase"/>
    <property type="match status" value="1"/>
</dbReference>
<comment type="caution">
    <text evidence="8">The sequence shown here is derived from an EMBL/GenBank/DDBJ whole genome shotgun (WGS) entry which is preliminary data.</text>
</comment>
<dbReference type="EC" id="3.6.1.1" evidence="7"/>
<gene>
    <name evidence="7" type="primary">ppa</name>
    <name evidence="8" type="ORF">DZC52_06135</name>
</gene>
<feature type="binding site" evidence="7">
    <location>
        <position position="142"/>
    </location>
    <ligand>
        <name>substrate</name>
    </ligand>
</feature>
<feature type="binding site" evidence="7">
    <location>
        <position position="71"/>
    </location>
    <ligand>
        <name>Mg(2+)</name>
        <dbReference type="ChEBI" id="CHEBI:18420"/>
        <label>1</label>
    </ligand>
</feature>
<dbReference type="EMBL" id="QUZK01000025">
    <property type="protein sequence ID" value="RFF31010.1"/>
    <property type="molecule type" value="Genomic_DNA"/>
</dbReference>
<comment type="function">
    <text evidence="7">Catalyzes the hydrolysis of inorganic pyrophosphate (PPi) forming two phosphate ions.</text>
</comment>
<comment type="cofactor">
    <cofactor evidence="1 7">
        <name>Mg(2+)</name>
        <dbReference type="ChEBI" id="CHEBI:18420"/>
    </cofactor>
</comment>
<comment type="subcellular location">
    <subcellularLocation>
        <location evidence="7">Cytoplasm</location>
    </subcellularLocation>
</comment>
<feature type="binding site" evidence="7">
    <location>
        <position position="66"/>
    </location>
    <ligand>
        <name>Mg(2+)</name>
        <dbReference type="ChEBI" id="CHEBI:18420"/>
        <label>1</label>
    </ligand>
</feature>
<dbReference type="RefSeq" id="WP_116650247.1">
    <property type="nucleotide sequence ID" value="NZ_QUZK01000025.1"/>
</dbReference>
<accession>A0A3E1K9V9</accession>
<dbReference type="CDD" id="cd00412">
    <property type="entry name" value="pyrophosphatase"/>
    <property type="match status" value="1"/>
</dbReference>
<reference evidence="8 9" key="1">
    <citation type="submission" date="2018-08" db="EMBL/GenBank/DDBJ databases">
        <title>Wenzhouxiangella salilacus sp. nov., a novel bacterium isolated from a saline lake in Xinjiang Province, China.</title>
        <authorList>
            <person name="Han S."/>
        </authorList>
    </citation>
    <scope>NUCLEOTIDE SEQUENCE [LARGE SCALE GENOMIC DNA]</scope>
    <source>
        <strain evidence="8 9">XDB06</strain>
    </source>
</reference>
<keyword evidence="4 7" id="KW-0378">Hydrolase</keyword>
<feature type="binding site" evidence="7">
    <location>
        <position position="44"/>
    </location>
    <ligand>
        <name>substrate</name>
    </ligand>
</feature>
<name>A0A3E1K9V9_9GAMM</name>
<comment type="subunit">
    <text evidence="7">Homohexamer.</text>
</comment>
<comment type="catalytic activity">
    <reaction evidence="6 7">
        <text>diphosphate + H2O = 2 phosphate + H(+)</text>
        <dbReference type="Rhea" id="RHEA:24576"/>
        <dbReference type="ChEBI" id="CHEBI:15377"/>
        <dbReference type="ChEBI" id="CHEBI:15378"/>
        <dbReference type="ChEBI" id="CHEBI:33019"/>
        <dbReference type="ChEBI" id="CHEBI:43474"/>
        <dbReference type="EC" id="3.6.1.1"/>
    </reaction>
</comment>
<evidence type="ECO:0000313" key="8">
    <source>
        <dbReference type="EMBL" id="RFF31010.1"/>
    </source>
</evidence>
<evidence type="ECO:0000256" key="3">
    <source>
        <dbReference type="ARBA" id="ARBA00022723"/>
    </source>
</evidence>
<comment type="similarity">
    <text evidence="7">Belongs to the PPase family.</text>
</comment>